<name>A0A059CQC3_EUCGR</name>
<protein>
    <submittedName>
        <fullName evidence="2">Uncharacterized protein</fullName>
    </submittedName>
</protein>
<sequence length="81" mass="9330">MLNQRVHWEIRNLQKVQECRISYDNQQSQEQVQNKQPNASTDKKTPELTTLLQIFHTSSITIPNNPCRPVLAKVKALTSSI</sequence>
<evidence type="ECO:0000313" key="2">
    <source>
        <dbReference type="EMBL" id="KCW80381.1"/>
    </source>
</evidence>
<organism evidence="2">
    <name type="scientific">Eucalyptus grandis</name>
    <name type="common">Flooded gum</name>
    <dbReference type="NCBI Taxonomy" id="71139"/>
    <lineage>
        <taxon>Eukaryota</taxon>
        <taxon>Viridiplantae</taxon>
        <taxon>Streptophyta</taxon>
        <taxon>Embryophyta</taxon>
        <taxon>Tracheophyta</taxon>
        <taxon>Spermatophyta</taxon>
        <taxon>Magnoliopsida</taxon>
        <taxon>eudicotyledons</taxon>
        <taxon>Gunneridae</taxon>
        <taxon>Pentapetalae</taxon>
        <taxon>rosids</taxon>
        <taxon>malvids</taxon>
        <taxon>Myrtales</taxon>
        <taxon>Myrtaceae</taxon>
        <taxon>Myrtoideae</taxon>
        <taxon>Eucalypteae</taxon>
        <taxon>Eucalyptus</taxon>
    </lineage>
</organism>
<accession>A0A059CQC3</accession>
<gene>
    <name evidence="2" type="ORF">EUGRSUZ_C01742</name>
</gene>
<dbReference type="AlphaFoldDB" id="A0A059CQC3"/>
<dbReference type="EMBL" id="KK198755">
    <property type="protein sequence ID" value="KCW80381.1"/>
    <property type="molecule type" value="Genomic_DNA"/>
</dbReference>
<proteinExistence type="predicted"/>
<evidence type="ECO:0000256" key="1">
    <source>
        <dbReference type="SAM" id="MobiDB-lite"/>
    </source>
</evidence>
<feature type="region of interest" description="Disordered" evidence="1">
    <location>
        <begin position="26"/>
        <end position="45"/>
    </location>
</feature>
<dbReference type="InParanoid" id="A0A059CQC3"/>
<dbReference type="Gramene" id="KCW80381">
    <property type="protein sequence ID" value="KCW80381"/>
    <property type="gene ID" value="EUGRSUZ_C01742"/>
</dbReference>
<feature type="compositionally biased region" description="Low complexity" evidence="1">
    <location>
        <begin position="26"/>
        <end position="38"/>
    </location>
</feature>
<reference evidence="2" key="1">
    <citation type="submission" date="2013-07" db="EMBL/GenBank/DDBJ databases">
        <title>The genome of Eucalyptus grandis.</title>
        <authorList>
            <person name="Schmutz J."/>
            <person name="Hayes R."/>
            <person name="Myburg A."/>
            <person name="Tuskan G."/>
            <person name="Grattapaglia D."/>
            <person name="Rokhsar D.S."/>
        </authorList>
    </citation>
    <scope>NUCLEOTIDE SEQUENCE</scope>
    <source>
        <tissue evidence="2">Leaf extractions</tissue>
    </source>
</reference>